<dbReference type="GO" id="GO:0004152">
    <property type="term" value="F:dihydroorotate dehydrogenase activity"/>
    <property type="evidence" value="ECO:0007669"/>
    <property type="project" value="InterPro"/>
</dbReference>
<keyword evidence="3" id="KW-0285">Flavoprotein</keyword>
<evidence type="ECO:0000256" key="6">
    <source>
        <dbReference type="ARBA" id="ARBA00023002"/>
    </source>
</evidence>
<keyword evidence="5" id="KW-0665">Pyrimidine biosynthesis</keyword>
<evidence type="ECO:0000313" key="9">
    <source>
        <dbReference type="EMBL" id="URW79031.1"/>
    </source>
</evidence>
<protein>
    <submittedName>
        <fullName evidence="9">Dihydroorotate dehydrogenase-like protein</fullName>
    </submittedName>
</protein>
<evidence type="ECO:0000256" key="4">
    <source>
        <dbReference type="ARBA" id="ARBA00022643"/>
    </source>
</evidence>
<keyword evidence="10" id="KW-1185">Reference proteome</keyword>
<dbReference type="InterPro" id="IPR012135">
    <property type="entry name" value="Dihydroorotate_DH_1_2"/>
</dbReference>
<feature type="domain" description="Dihydroorotate dehydrogenase catalytic" evidence="8">
    <location>
        <begin position="94"/>
        <end position="288"/>
    </location>
</feature>
<organism evidence="9 10">
    <name type="scientific">Xiashengella succiniciproducens</name>
    <dbReference type="NCBI Taxonomy" id="2949635"/>
    <lineage>
        <taxon>Bacteria</taxon>
        <taxon>Pseudomonadati</taxon>
        <taxon>Bacteroidota</taxon>
        <taxon>Bacteroidia</taxon>
        <taxon>Marinilabiliales</taxon>
        <taxon>Marinilabiliaceae</taxon>
        <taxon>Xiashengella</taxon>
    </lineage>
</organism>
<keyword evidence="6" id="KW-0560">Oxidoreductase</keyword>
<keyword evidence="7" id="KW-0175">Coiled coil</keyword>
<name>A0A9J6ZNE9_9BACT</name>
<dbReference type="GO" id="GO:0006207">
    <property type="term" value="P:'de novo' pyrimidine nucleobase biosynthetic process"/>
    <property type="evidence" value="ECO:0007669"/>
    <property type="project" value="TreeGrafter"/>
</dbReference>
<dbReference type="GO" id="GO:0006222">
    <property type="term" value="P:UMP biosynthetic process"/>
    <property type="evidence" value="ECO:0007669"/>
    <property type="project" value="InterPro"/>
</dbReference>
<dbReference type="InterPro" id="IPR013785">
    <property type="entry name" value="Aldolase_TIM"/>
</dbReference>
<comment type="cofactor">
    <cofactor evidence="1">
        <name>FMN</name>
        <dbReference type="ChEBI" id="CHEBI:58210"/>
    </cofactor>
</comment>
<dbReference type="NCBIfam" id="NF005741">
    <property type="entry name" value="PRK07565.1"/>
    <property type="match status" value="1"/>
</dbReference>
<reference evidence="9" key="2">
    <citation type="submission" date="2022-06" db="EMBL/GenBank/DDBJ databases">
        <title>Xiashengella guii gen. nov. sp. nov., a bacterium isolated form anaerobic digestion tank.</title>
        <authorList>
            <person name="Huang H."/>
        </authorList>
    </citation>
    <scope>NUCLEOTIDE SEQUENCE</scope>
    <source>
        <strain evidence="9">Ai-910</strain>
    </source>
</reference>
<dbReference type="SUPFAM" id="SSF51395">
    <property type="entry name" value="FMN-linked oxidoreductases"/>
    <property type="match status" value="1"/>
</dbReference>
<evidence type="ECO:0000256" key="3">
    <source>
        <dbReference type="ARBA" id="ARBA00022630"/>
    </source>
</evidence>
<dbReference type="Gene3D" id="3.20.20.70">
    <property type="entry name" value="Aldolase class I"/>
    <property type="match status" value="1"/>
</dbReference>
<evidence type="ECO:0000259" key="8">
    <source>
        <dbReference type="Pfam" id="PF01180"/>
    </source>
</evidence>
<dbReference type="PANTHER" id="PTHR48109:SF3">
    <property type="entry name" value="SLL0744 PROTEIN"/>
    <property type="match status" value="1"/>
</dbReference>
<dbReference type="InterPro" id="IPR050074">
    <property type="entry name" value="DHO_dehydrogenase"/>
</dbReference>
<dbReference type="PIRSF" id="PIRSF000164">
    <property type="entry name" value="DHO_oxidase"/>
    <property type="match status" value="1"/>
</dbReference>
<dbReference type="KEGG" id="alkq:M9189_09210"/>
<evidence type="ECO:0000256" key="5">
    <source>
        <dbReference type="ARBA" id="ARBA00022975"/>
    </source>
</evidence>
<dbReference type="GO" id="GO:0005737">
    <property type="term" value="C:cytoplasm"/>
    <property type="evidence" value="ECO:0007669"/>
    <property type="project" value="InterPro"/>
</dbReference>
<dbReference type="PANTHER" id="PTHR48109">
    <property type="entry name" value="DIHYDROOROTATE DEHYDROGENASE (QUINONE), MITOCHONDRIAL-RELATED"/>
    <property type="match status" value="1"/>
</dbReference>
<dbReference type="InterPro" id="IPR005720">
    <property type="entry name" value="Dihydroorotate_DH_cat"/>
</dbReference>
<proteinExistence type="predicted"/>
<sequence>MDLSVNYLGLKLRNPLIAGACPLTADVHRALELEEAGVAAIVYRSLFEEQLHMEAAELEDELAEYAERNAEMISLFPSIQHSGPKAHLLALKELKEAVSIPVIASLNCLYKESWEEYALHLASTGVDALELNFYSTISESDILPESVENEQIEALKRVVAKVKIPVSVKLSPYYTNPLSFIKKLDATGAKGFVLFNRLFQPDINIEEEKLEMPYNLSKEGDSRLSLRYMGLLEGNVKASLCANTGILNSGDVIAAMLAGADAVQMVTTLYKKGSKEIPVILKEISNWMAKKGYKSTADFKGKLSKRSLKDPYSYKRAQYVEFLMKSSGKYPVN</sequence>
<evidence type="ECO:0000313" key="10">
    <source>
        <dbReference type="Proteomes" id="UP001056426"/>
    </source>
</evidence>
<gene>
    <name evidence="9" type="ORF">M9189_09210</name>
</gene>
<comment type="pathway">
    <text evidence="2">Pyrimidine metabolism; UMP biosynthesis via de novo pathway.</text>
</comment>
<accession>A0A9J6ZNE9</accession>
<reference evidence="9" key="1">
    <citation type="submission" date="2022-05" db="EMBL/GenBank/DDBJ databases">
        <authorList>
            <person name="Sun X."/>
        </authorList>
    </citation>
    <scope>NUCLEOTIDE SEQUENCE</scope>
    <source>
        <strain evidence="9">Ai-910</strain>
    </source>
</reference>
<feature type="coiled-coil region" evidence="7">
    <location>
        <begin position="48"/>
        <end position="75"/>
    </location>
</feature>
<dbReference type="RefSeq" id="WP_250722595.1">
    <property type="nucleotide sequence ID" value="NZ_CP098400.1"/>
</dbReference>
<evidence type="ECO:0000256" key="2">
    <source>
        <dbReference type="ARBA" id="ARBA00004725"/>
    </source>
</evidence>
<dbReference type="AlphaFoldDB" id="A0A9J6ZNE9"/>
<dbReference type="Pfam" id="PF01180">
    <property type="entry name" value="DHO_dh"/>
    <property type="match status" value="1"/>
</dbReference>
<keyword evidence="4" id="KW-0288">FMN</keyword>
<evidence type="ECO:0000256" key="7">
    <source>
        <dbReference type="SAM" id="Coils"/>
    </source>
</evidence>
<dbReference type="EMBL" id="CP098400">
    <property type="protein sequence ID" value="URW79031.1"/>
    <property type="molecule type" value="Genomic_DNA"/>
</dbReference>
<dbReference type="Proteomes" id="UP001056426">
    <property type="component" value="Chromosome"/>
</dbReference>
<evidence type="ECO:0000256" key="1">
    <source>
        <dbReference type="ARBA" id="ARBA00001917"/>
    </source>
</evidence>